<dbReference type="GO" id="GO:0038023">
    <property type="term" value="F:signaling receptor activity"/>
    <property type="evidence" value="ECO:0007669"/>
    <property type="project" value="UniProtKB-ARBA"/>
</dbReference>
<sequence>MDFDTLTERGIQILNDYNVLERNIELLKKTISMPLFAILLSCSLNMYFSLDISLKVGITPFLIAEYVIGALVGFFVILSLTIYSSKIPETIQEIKKTAGYLQEKYHLRFLRRGKDAFFLDRLEKKEVIFLSAGGIIDMRKNLSLTIMGTFFTYGLLIKNLKLLIRSSCICPKHYINSPNKYCKRFVGLLILIFHLLPIFLAALQPHLYDEKETTFWAFGYKFEERKYDVASWSIGEYIQYAVFLEFFCIVTLSGCLLIRHCGIQLTLFHLSLKSMDYNVLIQNALEVLNDYKKLEENIRLLKQVSSMPLFLILLNCCLNLYGGLAYFLKGGIVDFLAIQYAIFSLMGILAMTTLILYSSIIPEIIQEIKETSGHLIEKHQLNIPRRGKETFFLKRLEKKNVIFLSAGGMVDLKKSLILSIIGALFTYGLLIINLN</sequence>
<accession>A0A8T0E629</accession>
<comment type="subcellular location">
    <subcellularLocation>
        <location evidence="1">Membrane</location>
        <topology evidence="1">Multi-pass membrane protein</topology>
    </subcellularLocation>
</comment>
<dbReference type="Proteomes" id="UP000807504">
    <property type="component" value="Unassembled WGS sequence"/>
</dbReference>
<dbReference type="GO" id="GO:0051606">
    <property type="term" value="P:detection of stimulus"/>
    <property type="evidence" value="ECO:0007669"/>
    <property type="project" value="UniProtKB-ARBA"/>
</dbReference>
<evidence type="ECO:0000256" key="3">
    <source>
        <dbReference type="ARBA" id="ARBA00022989"/>
    </source>
</evidence>
<feature type="transmembrane region" description="Helical" evidence="7">
    <location>
        <begin position="31"/>
        <end position="50"/>
    </location>
</feature>
<keyword evidence="6" id="KW-0175">Coiled coil</keyword>
<dbReference type="PANTHER" id="PTHR21421">
    <property type="entry name" value="GUSTATORY RECEPTOR"/>
    <property type="match status" value="1"/>
</dbReference>
<dbReference type="GO" id="GO:0007606">
    <property type="term" value="P:sensory perception of chemical stimulus"/>
    <property type="evidence" value="ECO:0007669"/>
    <property type="project" value="TreeGrafter"/>
</dbReference>
<feature type="transmembrane region" description="Helical" evidence="7">
    <location>
        <begin position="185"/>
        <end position="203"/>
    </location>
</feature>
<evidence type="ECO:0000256" key="2">
    <source>
        <dbReference type="ARBA" id="ARBA00022692"/>
    </source>
</evidence>
<keyword evidence="5" id="KW-0675">Receptor</keyword>
<feature type="transmembrane region" description="Helical" evidence="7">
    <location>
        <begin position="309"/>
        <end position="328"/>
    </location>
</feature>
<gene>
    <name evidence="8" type="ORF">HNY73_020227</name>
</gene>
<evidence type="ECO:0000256" key="1">
    <source>
        <dbReference type="ARBA" id="ARBA00004141"/>
    </source>
</evidence>
<reference evidence="8" key="1">
    <citation type="journal article" date="2020" name="bioRxiv">
        <title>Chromosome-level reference genome of the European wasp spider Argiope bruennichi: a resource for studies on range expansion and evolutionary adaptation.</title>
        <authorList>
            <person name="Sheffer M.M."/>
            <person name="Hoppe A."/>
            <person name="Krehenwinkel H."/>
            <person name="Uhl G."/>
            <person name="Kuss A.W."/>
            <person name="Jensen L."/>
            <person name="Jensen C."/>
            <person name="Gillespie R.G."/>
            <person name="Hoff K.J."/>
            <person name="Prost S."/>
        </authorList>
    </citation>
    <scope>NUCLEOTIDE SEQUENCE</scope>
</reference>
<feature type="transmembrane region" description="Helical" evidence="7">
    <location>
        <begin position="142"/>
        <end position="164"/>
    </location>
</feature>
<evidence type="ECO:0000313" key="8">
    <source>
        <dbReference type="EMBL" id="KAF8767243.1"/>
    </source>
</evidence>
<feature type="transmembrane region" description="Helical" evidence="7">
    <location>
        <begin position="340"/>
        <end position="360"/>
    </location>
</feature>
<evidence type="ECO:0000256" key="6">
    <source>
        <dbReference type="SAM" id="Coils"/>
    </source>
</evidence>
<dbReference type="PANTHER" id="PTHR21421:SF29">
    <property type="entry name" value="GUSTATORY RECEPTOR 5A FOR TREHALOSE-RELATED"/>
    <property type="match status" value="1"/>
</dbReference>
<evidence type="ECO:0000256" key="7">
    <source>
        <dbReference type="SAM" id="Phobius"/>
    </source>
</evidence>
<dbReference type="EMBL" id="JABXBU010002230">
    <property type="protein sequence ID" value="KAF8767243.1"/>
    <property type="molecule type" value="Genomic_DNA"/>
</dbReference>
<protein>
    <submittedName>
        <fullName evidence="8">Uncharacterized protein</fullName>
    </submittedName>
</protein>
<evidence type="ECO:0000256" key="4">
    <source>
        <dbReference type="ARBA" id="ARBA00023136"/>
    </source>
</evidence>
<keyword evidence="4 7" id="KW-0472">Membrane</keyword>
<name>A0A8T0E629_ARGBR</name>
<dbReference type="GO" id="GO:0016020">
    <property type="term" value="C:membrane"/>
    <property type="evidence" value="ECO:0007669"/>
    <property type="project" value="UniProtKB-SubCell"/>
</dbReference>
<keyword evidence="2 7" id="KW-0812">Transmembrane</keyword>
<feature type="transmembrane region" description="Helical" evidence="7">
    <location>
        <begin position="62"/>
        <end position="83"/>
    </location>
</feature>
<organism evidence="8 9">
    <name type="scientific">Argiope bruennichi</name>
    <name type="common">Wasp spider</name>
    <name type="synonym">Aranea bruennichi</name>
    <dbReference type="NCBI Taxonomy" id="94029"/>
    <lineage>
        <taxon>Eukaryota</taxon>
        <taxon>Metazoa</taxon>
        <taxon>Ecdysozoa</taxon>
        <taxon>Arthropoda</taxon>
        <taxon>Chelicerata</taxon>
        <taxon>Arachnida</taxon>
        <taxon>Araneae</taxon>
        <taxon>Araneomorphae</taxon>
        <taxon>Entelegynae</taxon>
        <taxon>Araneoidea</taxon>
        <taxon>Araneidae</taxon>
        <taxon>Argiope</taxon>
    </lineage>
</organism>
<dbReference type="AlphaFoldDB" id="A0A8T0E629"/>
<keyword evidence="3 7" id="KW-1133">Transmembrane helix</keyword>
<proteinExistence type="predicted"/>
<comment type="caution">
    <text evidence="8">The sequence shown here is derived from an EMBL/GenBank/DDBJ whole genome shotgun (WGS) entry which is preliminary data.</text>
</comment>
<evidence type="ECO:0000256" key="5">
    <source>
        <dbReference type="ARBA" id="ARBA00023170"/>
    </source>
</evidence>
<keyword evidence="9" id="KW-1185">Reference proteome</keyword>
<feature type="coiled-coil region" evidence="6">
    <location>
        <begin position="277"/>
        <end position="304"/>
    </location>
</feature>
<feature type="transmembrane region" description="Helical" evidence="7">
    <location>
        <begin position="416"/>
        <end position="434"/>
    </location>
</feature>
<reference evidence="8" key="2">
    <citation type="submission" date="2020-06" db="EMBL/GenBank/DDBJ databases">
        <authorList>
            <person name="Sheffer M."/>
        </authorList>
    </citation>
    <scope>NUCLEOTIDE SEQUENCE</scope>
</reference>
<feature type="transmembrane region" description="Helical" evidence="7">
    <location>
        <begin position="237"/>
        <end position="258"/>
    </location>
</feature>
<evidence type="ECO:0000313" key="9">
    <source>
        <dbReference type="Proteomes" id="UP000807504"/>
    </source>
</evidence>